<evidence type="ECO:0000313" key="1">
    <source>
        <dbReference type="EMBL" id="VFJ45408.1"/>
    </source>
</evidence>
<protein>
    <submittedName>
        <fullName evidence="1">Uncharacterized protein</fullName>
    </submittedName>
</protein>
<name>A0A450S184_9GAMM</name>
<proteinExistence type="predicted"/>
<reference evidence="1" key="1">
    <citation type="submission" date="2019-02" db="EMBL/GenBank/DDBJ databases">
        <authorList>
            <person name="Gruber-Vodicka R. H."/>
            <person name="Seah K. B. B."/>
        </authorList>
    </citation>
    <scope>NUCLEOTIDE SEQUENCE</scope>
    <source>
        <strain evidence="1">BECK_DK161</strain>
    </source>
</reference>
<dbReference type="AlphaFoldDB" id="A0A450S184"/>
<gene>
    <name evidence="1" type="ORF">BECKDK2373C_GA0170839_10112</name>
</gene>
<accession>A0A450S184</accession>
<organism evidence="1">
    <name type="scientific">Candidatus Kentrum sp. DK</name>
    <dbReference type="NCBI Taxonomy" id="2126562"/>
    <lineage>
        <taxon>Bacteria</taxon>
        <taxon>Pseudomonadati</taxon>
        <taxon>Pseudomonadota</taxon>
        <taxon>Gammaproteobacteria</taxon>
        <taxon>Candidatus Kentrum</taxon>
    </lineage>
</organism>
<sequence>MRFAYPPYSYSLLPYSYNFRPLGCCFIVNRLSISHSRLLHNCLILNKIFGFVFVNYLCFESTC</sequence>
<dbReference type="EMBL" id="CAADEY010000011">
    <property type="protein sequence ID" value="VFJ45408.1"/>
    <property type="molecule type" value="Genomic_DNA"/>
</dbReference>